<dbReference type="STRING" id="1450538.A0A2V5GQ60"/>
<evidence type="ECO:0000313" key="1">
    <source>
        <dbReference type="EMBL" id="PYI13209.1"/>
    </source>
</evidence>
<accession>A0A2V5GQ60</accession>
<keyword evidence="2" id="KW-1185">Reference proteome</keyword>
<reference evidence="1 2" key="1">
    <citation type="submission" date="2018-02" db="EMBL/GenBank/DDBJ databases">
        <title>The genomes of Aspergillus section Nigri reveals drivers in fungal speciation.</title>
        <authorList>
            <consortium name="DOE Joint Genome Institute"/>
            <person name="Vesth T.C."/>
            <person name="Nybo J."/>
            <person name="Theobald S."/>
            <person name="Brandl J."/>
            <person name="Frisvad J.C."/>
            <person name="Nielsen K.F."/>
            <person name="Lyhne E.K."/>
            <person name="Kogle M.E."/>
            <person name="Kuo A."/>
            <person name="Riley R."/>
            <person name="Clum A."/>
            <person name="Nolan M."/>
            <person name="Lipzen A."/>
            <person name="Salamov A."/>
            <person name="Henrissat B."/>
            <person name="Wiebenga A."/>
            <person name="De vries R.P."/>
            <person name="Grigoriev I.V."/>
            <person name="Mortensen U.H."/>
            <person name="Andersen M.R."/>
            <person name="Baker S.E."/>
        </authorList>
    </citation>
    <scope>NUCLEOTIDE SEQUENCE [LARGE SCALE GENOMIC DNA]</scope>
    <source>
        <strain evidence="1 2">CBS 115571</strain>
    </source>
</reference>
<proteinExistence type="predicted"/>
<dbReference type="OMA" id="AWILATM"/>
<evidence type="ECO:0000313" key="2">
    <source>
        <dbReference type="Proteomes" id="UP000249829"/>
    </source>
</evidence>
<organism evidence="1 2">
    <name type="scientific">Aspergillus violaceofuscus (strain CBS 115571)</name>
    <dbReference type="NCBI Taxonomy" id="1450538"/>
    <lineage>
        <taxon>Eukaryota</taxon>
        <taxon>Fungi</taxon>
        <taxon>Dikarya</taxon>
        <taxon>Ascomycota</taxon>
        <taxon>Pezizomycotina</taxon>
        <taxon>Eurotiomycetes</taxon>
        <taxon>Eurotiomycetidae</taxon>
        <taxon>Eurotiales</taxon>
        <taxon>Aspergillaceae</taxon>
        <taxon>Aspergillus</taxon>
    </lineage>
</organism>
<sequence length="167" mass="19006">MMNQEETRSLIASQIQHTMDQFFQTTTPTRFRLVGDTPTAILDSEDYLLSRHSYFVVDVNNVDYDYETAHEVTTSIPVYVIGLSRRVKITRNPTEDKNLAWILATMHRGHGNDPLPLVDDYTRPVVITVWSQQRRGLDSVGTASQPQQIGVELGAEGGRRQFRLLSK</sequence>
<dbReference type="Proteomes" id="UP000249829">
    <property type="component" value="Unassembled WGS sequence"/>
</dbReference>
<dbReference type="AlphaFoldDB" id="A0A2V5GQ60"/>
<gene>
    <name evidence="1" type="ORF">BO99DRAFT_477879</name>
</gene>
<name>A0A2V5GQ60_ASPV1</name>
<dbReference type="EMBL" id="KZ825255">
    <property type="protein sequence ID" value="PYI13209.1"/>
    <property type="molecule type" value="Genomic_DNA"/>
</dbReference>
<protein>
    <submittedName>
        <fullName evidence="1">Uncharacterized protein</fullName>
    </submittedName>
</protein>